<keyword evidence="1" id="KW-0812">Transmembrane</keyword>
<reference evidence="6" key="1">
    <citation type="submission" date="2016-11" db="UniProtKB">
        <authorList>
            <consortium name="WormBaseParasite"/>
        </authorList>
    </citation>
    <scope>IDENTIFICATION</scope>
</reference>
<dbReference type="Proteomes" id="UP000095284">
    <property type="component" value="Unplaced"/>
</dbReference>
<sequence>MYRHFYNDEPGTTKPPYSIDLAASRIQSVAGKINTLVGEVKTNGKIITTKGDEVVTSLDVSFRQLSTDFDQLLGTASDKFAGFPLSILYTFLIVALVAIFLAMIFLIFYALHKFAAKKYESLDSPQPSEISAI</sequence>
<dbReference type="Proteomes" id="UP000582659">
    <property type="component" value="Unassembled WGS sequence"/>
</dbReference>
<evidence type="ECO:0000313" key="5">
    <source>
        <dbReference type="Proteomes" id="UP000659654"/>
    </source>
</evidence>
<dbReference type="WBParaSite" id="BXY_0828500.1">
    <property type="protein sequence ID" value="BXY_0828500.1"/>
    <property type="gene ID" value="BXY_0828500"/>
</dbReference>
<keyword evidence="1" id="KW-1133">Transmembrane helix</keyword>
<keyword evidence="5" id="KW-1185">Reference proteome</keyword>
<dbReference type="OrthoDB" id="5805665at2759"/>
<name>A0A1I7S5K0_BURXY</name>
<gene>
    <name evidence="2" type="ORF">BXYJ_LOCUS12494</name>
</gene>
<evidence type="ECO:0000256" key="1">
    <source>
        <dbReference type="SAM" id="Phobius"/>
    </source>
</evidence>
<dbReference type="AlphaFoldDB" id="A0A1I7S5K0"/>
<dbReference type="SMR" id="A0A1I7S5K0"/>
<dbReference type="Proteomes" id="UP000659654">
    <property type="component" value="Unassembled WGS sequence"/>
</dbReference>
<keyword evidence="1" id="KW-0472">Membrane</keyword>
<evidence type="ECO:0000313" key="3">
    <source>
        <dbReference type="EMBL" id="CAG9124794.1"/>
    </source>
</evidence>
<evidence type="ECO:0000313" key="6">
    <source>
        <dbReference type="WBParaSite" id="BXY_0828500.1"/>
    </source>
</evidence>
<proteinExistence type="predicted"/>
<feature type="transmembrane region" description="Helical" evidence="1">
    <location>
        <begin position="87"/>
        <end position="111"/>
    </location>
</feature>
<dbReference type="EMBL" id="CAJFCV020000005">
    <property type="protein sequence ID" value="CAG9124794.1"/>
    <property type="molecule type" value="Genomic_DNA"/>
</dbReference>
<reference evidence="3" key="2">
    <citation type="submission" date="2020-08" db="EMBL/GenBank/DDBJ databases">
        <authorList>
            <person name="Kikuchi T."/>
        </authorList>
    </citation>
    <scope>NUCLEOTIDE SEQUENCE</scope>
    <source>
        <strain evidence="2">Ka4C1</strain>
    </source>
</reference>
<accession>A0A1I7S5K0</accession>
<protein>
    <submittedName>
        <fullName evidence="2">(pine wood nematode) hypothetical protein</fullName>
    </submittedName>
</protein>
<organism evidence="4 6">
    <name type="scientific">Bursaphelenchus xylophilus</name>
    <name type="common">Pinewood nematode worm</name>
    <name type="synonym">Aphelenchoides xylophilus</name>
    <dbReference type="NCBI Taxonomy" id="6326"/>
    <lineage>
        <taxon>Eukaryota</taxon>
        <taxon>Metazoa</taxon>
        <taxon>Ecdysozoa</taxon>
        <taxon>Nematoda</taxon>
        <taxon>Chromadorea</taxon>
        <taxon>Rhabditida</taxon>
        <taxon>Tylenchina</taxon>
        <taxon>Tylenchomorpha</taxon>
        <taxon>Aphelenchoidea</taxon>
        <taxon>Aphelenchoididae</taxon>
        <taxon>Bursaphelenchus</taxon>
    </lineage>
</organism>
<evidence type="ECO:0000313" key="2">
    <source>
        <dbReference type="EMBL" id="CAD5232403.1"/>
    </source>
</evidence>
<evidence type="ECO:0000313" key="4">
    <source>
        <dbReference type="Proteomes" id="UP000095284"/>
    </source>
</evidence>
<dbReference type="EMBL" id="CAJFDI010000005">
    <property type="protein sequence ID" value="CAD5232403.1"/>
    <property type="molecule type" value="Genomic_DNA"/>
</dbReference>